<dbReference type="EMBL" id="BAAATR010000019">
    <property type="protein sequence ID" value="GAA2254653.1"/>
    <property type="molecule type" value="Genomic_DNA"/>
</dbReference>
<keyword evidence="4 7" id="KW-1133">Transmembrane helix</keyword>
<feature type="transmembrane region" description="Helical" evidence="7">
    <location>
        <begin position="204"/>
        <end position="233"/>
    </location>
</feature>
<gene>
    <name evidence="8" type="ORF">GCM10010430_43030</name>
</gene>
<evidence type="ECO:0000256" key="2">
    <source>
        <dbReference type="ARBA" id="ARBA00022475"/>
    </source>
</evidence>
<dbReference type="PANTHER" id="PTHR43370:SF1">
    <property type="entry name" value="GUANOSINE ABC TRANSPORTER PERMEASE PROTEIN NUPQ"/>
    <property type="match status" value="1"/>
</dbReference>
<evidence type="ECO:0000256" key="5">
    <source>
        <dbReference type="ARBA" id="ARBA00023136"/>
    </source>
</evidence>
<evidence type="ECO:0000256" key="1">
    <source>
        <dbReference type="ARBA" id="ARBA00004651"/>
    </source>
</evidence>
<feature type="transmembrane region" description="Helical" evidence="7">
    <location>
        <begin position="83"/>
        <end position="105"/>
    </location>
</feature>
<evidence type="ECO:0000256" key="3">
    <source>
        <dbReference type="ARBA" id="ARBA00022692"/>
    </source>
</evidence>
<proteinExistence type="predicted"/>
<comment type="caution">
    <text evidence="8">The sequence shown here is derived from an EMBL/GenBank/DDBJ whole genome shotgun (WGS) entry which is preliminary data.</text>
</comment>
<evidence type="ECO:0000256" key="7">
    <source>
        <dbReference type="SAM" id="Phobius"/>
    </source>
</evidence>
<dbReference type="CDD" id="cd06580">
    <property type="entry name" value="TM_PBP1_transp_TpRbsC_like"/>
    <property type="match status" value="1"/>
</dbReference>
<sequence length="423" mass="43525">MSTATAAAKPKAPGGTPAKKAKLSTPVVLLLIAGVLTLFSVVGMLTGNHGLTSSGQVAAALGSAVPIALAGLGGLWSERAGVVNIGLEGMMVAGTFCGAWAGFLVNPWVGLLAGMAGGALGGLLHAVVTVTFGVDHIVSGVGINLLIPGICAYINKIYYTDYVADGAGANQSPPANSLPNITVPGLSHWLDTVESHHWFLVSDVAGILGGVVTNLSVVILIAAALVVASYFLLWRTVFGLRLRSCGENPTAAESLGVNVYKYKYIAVIVSGAFAGLAGSYLSLVAAHFYKDGQTQGRGYIGLAAMIFGNWLPGGLAAGAGLFGFTDSLQLRDADSVHVLLIVVAVAMALMALWQLYRRKVTGAIVSFVVAGGLAAWYATTDSVPRPLIVATPYVITLVVLALASQRLRPPKADGQIYRKGQGK</sequence>
<dbReference type="Proteomes" id="UP001500305">
    <property type="component" value="Unassembled WGS sequence"/>
</dbReference>
<evidence type="ECO:0000256" key="6">
    <source>
        <dbReference type="SAM" id="MobiDB-lite"/>
    </source>
</evidence>
<feature type="transmembrane region" description="Helical" evidence="7">
    <location>
        <begin position="57"/>
        <end position="76"/>
    </location>
</feature>
<dbReference type="InterPro" id="IPR001851">
    <property type="entry name" value="ABC_transp_permease"/>
</dbReference>
<comment type="subcellular location">
    <subcellularLocation>
        <location evidence="1">Cell membrane</location>
        <topology evidence="1">Multi-pass membrane protein</topology>
    </subcellularLocation>
</comment>
<feature type="region of interest" description="Disordered" evidence="6">
    <location>
        <begin position="1"/>
        <end position="20"/>
    </location>
</feature>
<feature type="transmembrane region" description="Helical" evidence="7">
    <location>
        <begin position="27"/>
        <end position="45"/>
    </location>
</feature>
<feature type="transmembrane region" description="Helical" evidence="7">
    <location>
        <begin position="298"/>
        <end position="324"/>
    </location>
</feature>
<evidence type="ECO:0000313" key="9">
    <source>
        <dbReference type="Proteomes" id="UP001500305"/>
    </source>
</evidence>
<dbReference type="RefSeq" id="WP_344638085.1">
    <property type="nucleotide sequence ID" value="NZ_BAAATR010000019.1"/>
</dbReference>
<organism evidence="8 9">
    <name type="scientific">Kitasatospora cystarginea</name>
    <dbReference type="NCBI Taxonomy" id="58350"/>
    <lineage>
        <taxon>Bacteria</taxon>
        <taxon>Bacillati</taxon>
        <taxon>Actinomycetota</taxon>
        <taxon>Actinomycetes</taxon>
        <taxon>Kitasatosporales</taxon>
        <taxon>Streptomycetaceae</taxon>
        <taxon>Kitasatospora</taxon>
    </lineage>
</organism>
<dbReference type="Pfam" id="PF02653">
    <property type="entry name" value="BPD_transp_2"/>
    <property type="match status" value="1"/>
</dbReference>
<feature type="transmembrane region" description="Helical" evidence="7">
    <location>
        <begin position="336"/>
        <end position="353"/>
    </location>
</feature>
<feature type="transmembrane region" description="Helical" evidence="7">
    <location>
        <begin position="360"/>
        <end position="379"/>
    </location>
</feature>
<reference evidence="8 9" key="1">
    <citation type="journal article" date="2019" name="Int. J. Syst. Evol. Microbiol.">
        <title>The Global Catalogue of Microorganisms (GCM) 10K type strain sequencing project: providing services to taxonomists for standard genome sequencing and annotation.</title>
        <authorList>
            <consortium name="The Broad Institute Genomics Platform"/>
            <consortium name="The Broad Institute Genome Sequencing Center for Infectious Disease"/>
            <person name="Wu L."/>
            <person name="Ma J."/>
        </authorList>
    </citation>
    <scope>NUCLEOTIDE SEQUENCE [LARGE SCALE GENOMIC DNA]</scope>
    <source>
        <strain evidence="8 9">JCM 7356</strain>
    </source>
</reference>
<feature type="compositionally biased region" description="Low complexity" evidence="6">
    <location>
        <begin position="1"/>
        <end position="18"/>
    </location>
</feature>
<feature type="transmembrane region" description="Helical" evidence="7">
    <location>
        <begin position="385"/>
        <end position="403"/>
    </location>
</feature>
<feature type="transmembrane region" description="Helical" evidence="7">
    <location>
        <begin position="264"/>
        <end position="286"/>
    </location>
</feature>
<dbReference type="PANTHER" id="PTHR43370">
    <property type="entry name" value="SUGAR ABC TRANSPORTER INTEGRAL MEMBRANE PROTEIN-RELATED"/>
    <property type="match status" value="1"/>
</dbReference>
<evidence type="ECO:0000313" key="8">
    <source>
        <dbReference type="EMBL" id="GAA2254653.1"/>
    </source>
</evidence>
<name>A0ABN3ED96_9ACTN</name>
<keyword evidence="3 7" id="KW-0812">Transmembrane</keyword>
<keyword evidence="9" id="KW-1185">Reference proteome</keyword>
<protein>
    <submittedName>
        <fullName evidence="8">ABC transporter permease</fullName>
    </submittedName>
</protein>
<accession>A0ABN3ED96</accession>
<evidence type="ECO:0000256" key="4">
    <source>
        <dbReference type="ARBA" id="ARBA00022989"/>
    </source>
</evidence>
<keyword evidence="2" id="KW-1003">Cell membrane</keyword>
<keyword evidence="5 7" id="KW-0472">Membrane</keyword>